<dbReference type="Proteomes" id="UP000694722">
    <property type="component" value="Unplaced"/>
</dbReference>
<evidence type="ECO:0000313" key="5">
    <source>
        <dbReference type="Ensembl" id="ENSSSCP00040033060.1"/>
    </source>
</evidence>
<keyword evidence="1 2" id="KW-0175">Coiled coil</keyword>
<feature type="region of interest" description="Disordered" evidence="3">
    <location>
        <begin position="849"/>
        <end position="874"/>
    </location>
</feature>
<sequence>MRSQNQGGESPSNGHGSCPKSSIISNVDGKSLSEDTKKKNKSNRKEDDVMASGTVKRHLKPSGDSERKNKKSLELSKEDLIQLLSIMEGELQAREDVIHMLKTEKTKPEVLEAHYGSAEPEKVLRVLHRDAILAQEKSVGEDVYEKPISELDRLEEKQKETYRRMLEQLLLAEKCHRRTVYELENEKHKHTDYMNKSDDFTNLLEQERERLKKLLEQEKAYQARKEKENAKRLNKLRDELVKLKSFALMLVDERQMHIEQLGLQSQKVQDLTQKLREEEEKLKAITSKSKEDRQKLLKLEVDFEHKASRFSQEHEEMYAKLVNQESHNRQLRLKVVGLTQRIEELEETNRNLQKAEEELQELRDKIAKGECGNSTLMAEVENLRKRVLEMEGKDEEITKTESQCRELRKKLQEEEHHSRELKLEVEKLQKRMSELEKLEEAFSKSKSECTQLHLNLEKEKNLTKDLLNELEVVKSRVKELECSESRLEKAELSLKDDLTKLKSFTVMLVDERKNMMEKIKQEERKVDGLNKNFKVEQGKVYNLTKERDELLGKLKSEEEKSSELSCSVDLLKKRLDGIEEVEREITRGRSRKGPELTCPEDNKIKELTLEIERLKKRLQQLEVVEGDLMKTEDEYDQLEQKFRTEQDKANFLSQQLEEIKHQMAKNKAIEKGEAVSQEAELRHRFRLEEAKSRDLKAEVQALKEKIHELMNKEDQLSQLQVDYSVLQQRFMEEENKNKNMGQEVLHLTKELELSKRYSRALRPSVNGRRMVDIPVTSTGVQTDAVSSEAAEEETPAVFIRKSFQEENHIMSNLRQVGLKKPMERSSVLDRYPPAANELTMRKSWIPWMRKRENGPPMTPEKGPRTNPSPGHPGELVLSPKQGQPLHIRVTPDHENSTATLEITSPTAEEFFSSTTVIPTLGNQKPRITIIPSPNVMSQKQKSGDATLGTERDTSPVTITTFSREKAPESGRGAFADRPTSPIQIMTVSTAAAPAEIIPPEPQEMPMGRTVLKVTPEKQTVPAPVRKYNSNANIITTEDNKIHIHLGSQFKRSPGTSAEGASPVITVRPVSVTAEKEVATGTVLRSPRNHLSSRPGASKVTSTITITPVTTSSARGTQSVSGPDGSSQRPTPTRIPMSKGMKAGKPVVAAPGAGNLTKFEPRAETQSMKIELKKSAAGSATSPGGGRAEGSG</sequence>
<evidence type="ECO:0000259" key="4">
    <source>
        <dbReference type="Pfam" id="PF09727"/>
    </source>
</evidence>
<feature type="coiled-coil region" evidence="2">
    <location>
        <begin position="604"/>
        <end position="736"/>
    </location>
</feature>
<evidence type="ECO:0000256" key="2">
    <source>
        <dbReference type="SAM" id="Coils"/>
    </source>
</evidence>
<dbReference type="Ensembl" id="ENSSSCT00040076965.1">
    <property type="protein sequence ID" value="ENSSSCP00040033060.1"/>
    <property type="gene ID" value="ENSSSCG00040056747.1"/>
</dbReference>
<organism evidence="5 6">
    <name type="scientific">Sus scrofa</name>
    <name type="common">Pig</name>
    <dbReference type="NCBI Taxonomy" id="9823"/>
    <lineage>
        <taxon>Eukaryota</taxon>
        <taxon>Metazoa</taxon>
        <taxon>Chordata</taxon>
        <taxon>Craniata</taxon>
        <taxon>Vertebrata</taxon>
        <taxon>Euteleostomi</taxon>
        <taxon>Mammalia</taxon>
        <taxon>Eutheria</taxon>
        <taxon>Laurasiatheria</taxon>
        <taxon>Artiodactyla</taxon>
        <taxon>Suina</taxon>
        <taxon>Suidae</taxon>
        <taxon>Sus</taxon>
    </lineage>
</organism>
<evidence type="ECO:0000256" key="1">
    <source>
        <dbReference type="ARBA" id="ARBA00023054"/>
    </source>
</evidence>
<feature type="compositionally biased region" description="Low complexity" evidence="3">
    <location>
        <begin position="1142"/>
        <end position="1153"/>
    </location>
</feature>
<reference evidence="5" key="1">
    <citation type="submission" date="2025-08" db="UniProtKB">
        <authorList>
            <consortium name="Ensembl"/>
        </authorList>
    </citation>
    <scope>IDENTIFICATION</scope>
</reference>
<feature type="region of interest" description="Disordered" evidence="3">
    <location>
        <begin position="1080"/>
        <end position="1191"/>
    </location>
</feature>
<feature type="compositionally biased region" description="Basic and acidic residues" evidence="3">
    <location>
        <begin position="31"/>
        <end position="48"/>
    </location>
</feature>
<dbReference type="AlphaFoldDB" id="A0A8D1FD32"/>
<feature type="compositionally biased region" description="Low complexity" evidence="3">
    <location>
        <begin position="1099"/>
        <end position="1112"/>
    </location>
</feature>
<dbReference type="InterPro" id="IPR019131">
    <property type="entry name" value="Cortactin-binding_p2_N"/>
</dbReference>
<dbReference type="PANTHER" id="PTHR23166:SF3">
    <property type="entry name" value="FILAMIN-A-INTERACTING PROTEIN 1"/>
    <property type="match status" value="1"/>
</dbReference>
<evidence type="ECO:0000313" key="6">
    <source>
        <dbReference type="Proteomes" id="UP000694722"/>
    </source>
</evidence>
<dbReference type="Pfam" id="PF09727">
    <property type="entry name" value="CortBP2"/>
    <property type="match status" value="1"/>
</dbReference>
<evidence type="ECO:0000256" key="3">
    <source>
        <dbReference type="SAM" id="MobiDB-lite"/>
    </source>
</evidence>
<feature type="compositionally biased region" description="Basic and acidic residues" evidence="3">
    <location>
        <begin position="61"/>
        <end position="71"/>
    </location>
</feature>
<feature type="coiled-coil region" evidence="2">
    <location>
        <begin position="328"/>
        <end position="560"/>
    </location>
</feature>
<feature type="domain" description="Cortactin-binding protein-2 N-terminal" evidence="4">
    <location>
        <begin position="74"/>
        <end position="255"/>
    </location>
</feature>
<feature type="compositionally biased region" description="Gly residues" evidence="3">
    <location>
        <begin position="1182"/>
        <end position="1191"/>
    </location>
</feature>
<accession>A0A8D1FD32</accession>
<feature type="compositionally biased region" description="Polar residues" evidence="3">
    <location>
        <begin position="1113"/>
        <end position="1130"/>
    </location>
</feature>
<feature type="coiled-coil region" evidence="2">
    <location>
        <begin position="197"/>
        <end position="295"/>
    </location>
</feature>
<protein>
    <recommendedName>
        <fullName evidence="4">Cortactin-binding protein-2 N-terminal domain-containing protein</fullName>
    </recommendedName>
</protein>
<feature type="compositionally biased region" description="Polar residues" evidence="3">
    <location>
        <begin position="1"/>
        <end position="25"/>
    </location>
</feature>
<proteinExistence type="predicted"/>
<feature type="region of interest" description="Disordered" evidence="3">
    <location>
        <begin position="1"/>
        <end position="71"/>
    </location>
</feature>
<dbReference type="InterPro" id="IPR050719">
    <property type="entry name" value="Cortactin-Actin_Reg"/>
</dbReference>
<dbReference type="PANTHER" id="PTHR23166">
    <property type="entry name" value="FILAMIN/GPBP-INTERACTING PROTEIN"/>
    <property type="match status" value="1"/>
</dbReference>
<name>A0A8D1FD32_PIG</name>